<sequence>MCVIDFADGYSARDNDHSSDTPSQLLFNYPCDGTAAVKCPPTGQVQQETAPTAADLDATGHRPPTVTLTVRRRFAATAQHPGRNARAVSWSTAKSAVCGPLHSTVQGTLRPRSPSHDFPSAATASLHSWHLSPPILVDALPQATNR</sequence>
<accession>A0AAD9Y517</accession>
<dbReference type="AlphaFoldDB" id="A0AAD9Y517"/>
<gene>
    <name evidence="2" type="ORF">CKAH01_07843</name>
</gene>
<evidence type="ECO:0000256" key="1">
    <source>
        <dbReference type="SAM" id="MobiDB-lite"/>
    </source>
</evidence>
<dbReference type="Proteomes" id="UP001281614">
    <property type="component" value="Unassembled WGS sequence"/>
</dbReference>
<reference evidence="2" key="1">
    <citation type="submission" date="2023-02" db="EMBL/GenBank/DDBJ databases">
        <title>Colletotrichum kahawae CIFC_Que2 genome sequencing and assembly.</title>
        <authorList>
            <person name="Baroncelli R."/>
        </authorList>
    </citation>
    <scope>NUCLEOTIDE SEQUENCE</scope>
    <source>
        <strain evidence="2">CIFC_Que2</strain>
    </source>
</reference>
<evidence type="ECO:0000313" key="3">
    <source>
        <dbReference type="Proteomes" id="UP001281614"/>
    </source>
</evidence>
<organism evidence="2 3">
    <name type="scientific">Colletotrichum kahawae</name>
    <name type="common">Coffee berry disease fungus</name>
    <dbReference type="NCBI Taxonomy" id="34407"/>
    <lineage>
        <taxon>Eukaryota</taxon>
        <taxon>Fungi</taxon>
        <taxon>Dikarya</taxon>
        <taxon>Ascomycota</taxon>
        <taxon>Pezizomycotina</taxon>
        <taxon>Sordariomycetes</taxon>
        <taxon>Hypocreomycetidae</taxon>
        <taxon>Glomerellales</taxon>
        <taxon>Glomerellaceae</taxon>
        <taxon>Colletotrichum</taxon>
        <taxon>Colletotrichum gloeosporioides species complex</taxon>
    </lineage>
</organism>
<feature type="region of interest" description="Disordered" evidence="1">
    <location>
        <begin position="42"/>
        <end position="63"/>
    </location>
</feature>
<evidence type="ECO:0000313" key="2">
    <source>
        <dbReference type="EMBL" id="KAK2736089.1"/>
    </source>
</evidence>
<comment type="caution">
    <text evidence="2">The sequence shown here is derived from an EMBL/GenBank/DDBJ whole genome shotgun (WGS) entry which is preliminary data.</text>
</comment>
<dbReference type="EMBL" id="VYYT01000433">
    <property type="protein sequence ID" value="KAK2736089.1"/>
    <property type="molecule type" value="Genomic_DNA"/>
</dbReference>
<keyword evidence="3" id="KW-1185">Reference proteome</keyword>
<name>A0AAD9Y517_COLKA</name>
<proteinExistence type="predicted"/>
<protein>
    <submittedName>
        <fullName evidence="2">Uncharacterized protein</fullName>
    </submittedName>
</protein>